<dbReference type="EMBL" id="VSSQ01000655">
    <property type="protein sequence ID" value="MPL99245.1"/>
    <property type="molecule type" value="Genomic_DNA"/>
</dbReference>
<evidence type="ECO:0000256" key="6">
    <source>
        <dbReference type="ARBA" id="ARBA00023136"/>
    </source>
</evidence>
<evidence type="ECO:0000256" key="5">
    <source>
        <dbReference type="ARBA" id="ARBA00022989"/>
    </source>
</evidence>
<dbReference type="Pfam" id="PF00664">
    <property type="entry name" value="ABC_membrane"/>
    <property type="match status" value="1"/>
</dbReference>
<dbReference type="InterPro" id="IPR003439">
    <property type="entry name" value="ABC_transporter-like_ATP-bd"/>
</dbReference>
<dbReference type="InterPro" id="IPR027417">
    <property type="entry name" value="P-loop_NTPase"/>
</dbReference>
<dbReference type="SUPFAM" id="SSF52540">
    <property type="entry name" value="P-loop containing nucleoside triphosphate hydrolases"/>
    <property type="match status" value="1"/>
</dbReference>
<comment type="subcellular location">
    <subcellularLocation>
        <location evidence="1">Membrane</location>
        <topology evidence="1">Multi-pass membrane protein</topology>
    </subcellularLocation>
</comment>
<keyword evidence="5 7" id="KW-1133">Transmembrane helix</keyword>
<name>A0A644W648_9ZZZZ</name>
<evidence type="ECO:0000313" key="10">
    <source>
        <dbReference type="EMBL" id="MPL99245.1"/>
    </source>
</evidence>
<gene>
    <name evidence="10" type="ORF">SDC9_45462</name>
</gene>
<keyword evidence="4 10" id="KW-0067">ATP-binding</keyword>
<dbReference type="EC" id="3.6.3.-" evidence="10"/>
<dbReference type="PANTHER" id="PTHR43394:SF1">
    <property type="entry name" value="ATP-BINDING CASSETTE SUB-FAMILY B MEMBER 10, MITOCHONDRIAL"/>
    <property type="match status" value="1"/>
</dbReference>
<dbReference type="InterPro" id="IPR039421">
    <property type="entry name" value="Type_1_exporter"/>
</dbReference>
<evidence type="ECO:0000256" key="4">
    <source>
        <dbReference type="ARBA" id="ARBA00022840"/>
    </source>
</evidence>
<comment type="caution">
    <text evidence="10">The sequence shown here is derived from an EMBL/GenBank/DDBJ whole genome shotgun (WGS) entry which is preliminary data.</text>
</comment>
<dbReference type="GO" id="GO:0015421">
    <property type="term" value="F:ABC-type oligopeptide transporter activity"/>
    <property type="evidence" value="ECO:0007669"/>
    <property type="project" value="TreeGrafter"/>
</dbReference>
<protein>
    <submittedName>
        <fullName evidence="10">Putative multidrug export ATP-binding/permease protein</fullName>
        <ecNumber evidence="10">3.6.3.-</ecNumber>
    </submittedName>
</protein>
<dbReference type="InterPro" id="IPR011527">
    <property type="entry name" value="ABC1_TM_dom"/>
</dbReference>
<feature type="transmembrane region" description="Helical" evidence="7">
    <location>
        <begin position="158"/>
        <end position="176"/>
    </location>
</feature>
<accession>A0A644W648</accession>
<feature type="domain" description="ABC transporter" evidence="8">
    <location>
        <begin position="333"/>
        <end position="568"/>
    </location>
</feature>
<dbReference type="PROSITE" id="PS50893">
    <property type="entry name" value="ABC_TRANSPORTER_2"/>
    <property type="match status" value="1"/>
</dbReference>
<evidence type="ECO:0000256" key="2">
    <source>
        <dbReference type="ARBA" id="ARBA00022692"/>
    </source>
</evidence>
<evidence type="ECO:0000256" key="1">
    <source>
        <dbReference type="ARBA" id="ARBA00004141"/>
    </source>
</evidence>
<organism evidence="10">
    <name type="scientific">bioreactor metagenome</name>
    <dbReference type="NCBI Taxonomy" id="1076179"/>
    <lineage>
        <taxon>unclassified sequences</taxon>
        <taxon>metagenomes</taxon>
        <taxon>ecological metagenomes</taxon>
    </lineage>
</organism>
<dbReference type="Pfam" id="PF00005">
    <property type="entry name" value="ABC_tran"/>
    <property type="match status" value="1"/>
</dbReference>
<feature type="transmembrane region" description="Helical" evidence="7">
    <location>
        <begin position="12"/>
        <end position="33"/>
    </location>
</feature>
<dbReference type="GO" id="GO:0005524">
    <property type="term" value="F:ATP binding"/>
    <property type="evidence" value="ECO:0007669"/>
    <property type="project" value="UniProtKB-KW"/>
</dbReference>
<evidence type="ECO:0000256" key="7">
    <source>
        <dbReference type="SAM" id="Phobius"/>
    </source>
</evidence>
<keyword evidence="6 7" id="KW-0472">Membrane</keyword>
<feature type="transmembrane region" description="Helical" evidence="7">
    <location>
        <begin position="53"/>
        <end position="75"/>
    </location>
</feature>
<dbReference type="AlphaFoldDB" id="A0A644W648"/>
<keyword evidence="3" id="KW-0547">Nucleotide-binding</keyword>
<dbReference type="GO" id="GO:0016020">
    <property type="term" value="C:membrane"/>
    <property type="evidence" value="ECO:0007669"/>
    <property type="project" value="UniProtKB-SubCell"/>
</dbReference>
<evidence type="ECO:0000256" key="3">
    <source>
        <dbReference type="ARBA" id="ARBA00022741"/>
    </source>
</evidence>
<dbReference type="InterPro" id="IPR017871">
    <property type="entry name" value="ABC_transporter-like_CS"/>
</dbReference>
<evidence type="ECO:0000259" key="8">
    <source>
        <dbReference type="PROSITE" id="PS50893"/>
    </source>
</evidence>
<keyword evidence="2 7" id="KW-0812">Transmembrane</keyword>
<feature type="domain" description="ABC transmembrane type-1" evidence="9">
    <location>
        <begin position="17"/>
        <end position="299"/>
    </location>
</feature>
<keyword evidence="10" id="KW-0378">Hydrolase</keyword>
<dbReference type="Gene3D" id="1.20.1560.10">
    <property type="entry name" value="ABC transporter type 1, transmembrane domain"/>
    <property type="match status" value="1"/>
</dbReference>
<evidence type="ECO:0000259" key="9">
    <source>
        <dbReference type="PROSITE" id="PS50929"/>
    </source>
</evidence>
<dbReference type="InterPro" id="IPR036640">
    <property type="entry name" value="ABC1_TM_sf"/>
</dbReference>
<dbReference type="InterPro" id="IPR003593">
    <property type="entry name" value="AAA+_ATPase"/>
</dbReference>
<feature type="transmembrane region" description="Helical" evidence="7">
    <location>
        <begin position="250"/>
        <end position="267"/>
    </location>
</feature>
<dbReference type="PROSITE" id="PS50929">
    <property type="entry name" value="ABC_TM1F"/>
    <property type="match status" value="1"/>
</dbReference>
<dbReference type="SUPFAM" id="SSF90123">
    <property type="entry name" value="ABC transporter transmembrane region"/>
    <property type="match status" value="1"/>
</dbReference>
<sequence>MLKRFIGYYRPYKGLFFLDIGVAVLASALSILFPTLTRQLLRVEIPEKNLEHMLVIFALMLLIYILQAVCQYIRVTWGHILGVRMETDMRSELFAHLQKLSFGYFDKTKTGHMMSRITNDLFQITEMAHHAPEDLIISVATILGSYILMFSYSLPLALISLIPFPIMVFYGVYFGMKMKATFRKVRTTVADVNSNVENSLMGIREVKSFGRESYQEQKFNQVNDVLRNSKMEQYKVMGRYHSVIGFFRELYYFCTIAGGAVLIFMGKVESYDLVTFILYVGVVLPPIDRLINFTEQLQQGMASFERFTQVMDEHPGITDTKDAKDLKIKKGTVRFEHVSFAYENSADLILKDIDVTIPGGSTVALVGESGAGKSTFASLLPRFYEPKQGRILIDGQDTKYLRQNSLRQHIGFVQQNIFLFDDTIRENLKYGKVDATDEQLWAALDAANLGTFVRSLPHGLDTQVGERGTLLSGGQKQRISIARVFLKNPSILMFDEATSSLDTESEELITEAFARLSVGRTAIVIAHRLATIKNADCILVLDEGTLVESGTHAELLEKNGHYAKLYKTQDFS</sequence>
<dbReference type="FunFam" id="3.40.50.300:FF:000218">
    <property type="entry name" value="Multidrug ABC transporter ATP-binding protein"/>
    <property type="match status" value="1"/>
</dbReference>
<reference evidence="10" key="1">
    <citation type="submission" date="2019-08" db="EMBL/GenBank/DDBJ databases">
        <authorList>
            <person name="Kucharzyk K."/>
            <person name="Murdoch R.W."/>
            <person name="Higgins S."/>
            <person name="Loffler F."/>
        </authorList>
    </citation>
    <scope>NUCLEOTIDE SEQUENCE</scope>
</reference>
<dbReference type="GO" id="GO:0016887">
    <property type="term" value="F:ATP hydrolysis activity"/>
    <property type="evidence" value="ECO:0007669"/>
    <property type="project" value="InterPro"/>
</dbReference>
<dbReference type="PROSITE" id="PS00211">
    <property type="entry name" value="ABC_TRANSPORTER_1"/>
    <property type="match status" value="1"/>
</dbReference>
<dbReference type="PANTHER" id="PTHR43394">
    <property type="entry name" value="ATP-DEPENDENT PERMEASE MDL1, MITOCHONDRIAL"/>
    <property type="match status" value="1"/>
</dbReference>
<dbReference type="Gene3D" id="3.40.50.300">
    <property type="entry name" value="P-loop containing nucleotide triphosphate hydrolases"/>
    <property type="match status" value="1"/>
</dbReference>
<dbReference type="CDD" id="cd18549">
    <property type="entry name" value="ABC_6TM_YwjA_like"/>
    <property type="match status" value="1"/>
</dbReference>
<proteinExistence type="predicted"/>
<dbReference type="SMART" id="SM00382">
    <property type="entry name" value="AAA"/>
    <property type="match status" value="1"/>
</dbReference>